<dbReference type="Pfam" id="PF01753">
    <property type="entry name" value="zf-MYND"/>
    <property type="match status" value="1"/>
</dbReference>
<dbReference type="PANTHER" id="PTHR10237">
    <property type="entry name" value="DEFORMED EPIDERMAL AUTOREGULATORY FACTOR 1 HOMOLOG SUPPRESSIN"/>
    <property type="match status" value="1"/>
</dbReference>
<keyword evidence="2 4" id="KW-0863">Zinc-finger</keyword>
<evidence type="ECO:0000256" key="2">
    <source>
        <dbReference type="ARBA" id="ARBA00022771"/>
    </source>
</evidence>
<feature type="non-terminal residue" evidence="6">
    <location>
        <position position="1"/>
    </location>
</feature>
<dbReference type="OrthoDB" id="432970at2759"/>
<dbReference type="EMBL" id="ML995587">
    <property type="protein sequence ID" value="KAF2135416.1"/>
    <property type="molecule type" value="Genomic_DNA"/>
</dbReference>
<evidence type="ECO:0000259" key="5">
    <source>
        <dbReference type="PROSITE" id="PS50865"/>
    </source>
</evidence>
<keyword evidence="1" id="KW-0479">Metal-binding</keyword>
<dbReference type="GO" id="GO:0008270">
    <property type="term" value="F:zinc ion binding"/>
    <property type="evidence" value="ECO:0007669"/>
    <property type="project" value="UniProtKB-KW"/>
</dbReference>
<dbReference type="PROSITE" id="PS50865">
    <property type="entry name" value="ZF_MYND_2"/>
    <property type="match status" value="1"/>
</dbReference>
<dbReference type="InterPro" id="IPR027974">
    <property type="entry name" value="DUF4470"/>
</dbReference>
<dbReference type="GO" id="GO:0005634">
    <property type="term" value="C:nucleus"/>
    <property type="evidence" value="ECO:0007669"/>
    <property type="project" value="TreeGrafter"/>
</dbReference>
<organism evidence="6 7">
    <name type="scientific">Aplosporella prunicola CBS 121167</name>
    <dbReference type="NCBI Taxonomy" id="1176127"/>
    <lineage>
        <taxon>Eukaryota</taxon>
        <taxon>Fungi</taxon>
        <taxon>Dikarya</taxon>
        <taxon>Ascomycota</taxon>
        <taxon>Pezizomycotina</taxon>
        <taxon>Dothideomycetes</taxon>
        <taxon>Dothideomycetes incertae sedis</taxon>
        <taxon>Botryosphaeriales</taxon>
        <taxon>Aplosporellaceae</taxon>
        <taxon>Aplosporella</taxon>
    </lineage>
</organism>
<dbReference type="Gene3D" id="6.10.140.2220">
    <property type="match status" value="1"/>
</dbReference>
<dbReference type="GO" id="GO:0000981">
    <property type="term" value="F:DNA-binding transcription factor activity, RNA polymerase II-specific"/>
    <property type="evidence" value="ECO:0007669"/>
    <property type="project" value="TreeGrafter"/>
</dbReference>
<sequence>IGNTPAVFLTQDIPRELKANVLSLGCGDARSILYTAHVAEARNIILFTLILDDNGTRTKDIWDIYYHLVLGPKALALLESQAQKLLAVSDTMESWHASKYGKLLRICDSSSFSEVKKVWGTFLTSALDEAQKSARLDRLRSSLQNAKDLRRHYVGESLVLTGTRSAAPLNLAAFADLVEQHNLFWDTGTTDKSGGNDRNTPNPMFTSQLNDASTLHYGTDPLLGFHLATAYAPLDPNTPPDSHEILQSSANRLVRAARKHFQTWCKSFREHAGMLVLRFFVGEALALCHALQQRKTRNSAGPYRKPGSFQPISLDGQDYQSAPTAPLSFGVIDTSNLADHVGAMNLIIATSPLLDNTLFATLYTESLVRQENNHKALAENFLCGHVLTMSVLLSMFPTEYWTNAVPASTADETLLNTTTRMAGGEDSGCQMYSRLTWKRYIPDSTLGISNRPAVAFEDGALAKILFDVYLNMFQNEDIGRLSSRMGEQSQDMQLASRYHRGSFALLLRFVKNRLPTSNWDKVMDSLFDYIANDGSIPTSNNHIQELFVQLHMLNTYTVQVLQPPPDTNRYTHRPTQLEGWKHLPKVVCLTLKVPRDRLRLLTNLPPQELGTPAVQCTLQSSKTYRGRPFQNIFSTLHLASGTVIISGTAESNSIALEIKEDESCWSGRSPLLVSFFVPTWLLLLDPENAMLAFGIQSTPHHTAALSPILGFDLNVFTTTIGNSDNVFVTKGLPYGANTLPLNTVADTSICHEMSPQGDFRSSVLANLMVESAKIKSFTGHIELLSEKAKSILRNGAEVRTIQESPCSLSILIGKGHKYYVKFPIRVLLRFTKTKIARTSSYIKVIAPIEDPVDSYGDTGLMYPVLSWKPFPVLWNMSRVNLAALPVLDVTQKDRMQWLITHCSLMFSQRENRARESSLASMQDGLMDTRARFKDGLFSIFMHQSGLQGEKAVVFGLNNRSNGGIQVLIFAPILRLDGANRTVSLDAAVIVLTDAITMRMRTFMQPLQSQVCSILVDDEEMQLWKETIPAFVERSRQWSHQPTCEYMREAKIPLSTKNGEKLLCSCGNGKMLDDVIAKFPYLKKVSRFAVRAAISPVFVSPFVEQLYQGRAPPPDQVVQMQKGDQVCWNCGVSKGTGGKELQRCSRCQKARYCSVECQRVDWKAHKASCKA</sequence>
<protein>
    <recommendedName>
        <fullName evidence="5">MYND-type domain-containing protein</fullName>
    </recommendedName>
</protein>
<gene>
    <name evidence="6" type="ORF">K452DRAFT_239420</name>
</gene>
<keyword evidence="3" id="KW-0862">Zinc</keyword>
<proteinExistence type="predicted"/>
<evidence type="ECO:0000313" key="6">
    <source>
        <dbReference type="EMBL" id="KAF2135416.1"/>
    </source>
</evidence>
<evidence type="ECO:0000256" key="1">
    <source>
        <dbReference type="ARBA" id="ARBA00022723"/>
    </source>
</evidence>
<dbReference type="SUPFAM" id="SSF144232">
    <property type="entry name" value="HIT/MYND zinc finger-like"/>
    <property type="match status" value="1"/>
</dbReference>
<feature type="domain" description="MYND-type" evidence="5">
    <location>
        <begin position="1126"/>
        <end position="1168"/>
    </location>
</feature>
<evidence type="ECO:0000256" key="3">
    <source>
        <dbReference type="ARBA" id="ARBA00022833"/>
    </source>
</evidence>
<evidence type="ECO:0000313" key="7">
    <source>
        <dbReference type="Proteomes" id="UP000799438"/>
    </source>
</evidence>
<dbReference type="AlphaFoldDB" id="A0A6A6AUZ2"/>
<dbReference type="GeneID" id="54295222"/>
<accession>A0A6A6AUZ2</accession>
<name>A0A6A6AUZ2_9PEZI</name>
<dbReference type="InterPro" id="IPR024119">
    <property type="entry name" value="TF_DEAF-1"/>
</dbReference>
<dbReference type="RefSeq" id="XP_033391134.1">
    <property type="nucleotide sequence ID" value="XM_033537726.1"/>
</dbReference>
<evidence type="ECO:0000256" key="4">
    <source>
        <dbReference type="PROSITE-ProRule" id="PRU00134"/>
    </source>
</evidence>
<dbReference type="PROSITE" id="PS01360">
    <property type="entry name" value="ZF_MYND_1"/>
    <property type="match status" value="1"/>
</dbReference>
<dbReference type="Pfam" id="PF14737">
    <property type="entry name" value="DUF4470"/>
    <property type="match status" value="1"/>
</dbReference>
<dbReference type="InterPro" id="IPR002893">
    <property type="entry name" value="Znf_MYND"/>
</dbReference>
<reference evidence="6" key="1">
    <citation type="journal article" date="2020" name="Stud. Mycol.">
        <title>101 Dothideomycetes genomes: a test case for predicting lifestyles and emergence of pathogens.</title>
        <authorList>
            <person name="Haridas S."/>
            <person name="Albert R."/>
            <person name="Binder M."/>
            <person name="Bloem J."/>
            <person name="Labutti K."/>
            <person name="Salamov A."/>
            <person name="Andreopoulos B."/>
            <person name="Baker S."/>
            <person name="Barry K."/>
            <person name="Bills G."/>
            <person name="Bluhm B."/>
            <person name="Cannon C."/>
            <person name="Castanera R."/>
            <person name="Culley D."/>
            <person name="Daum C."/>
            <person name="Ezra D."/>
            <person name="Gonzalez J."/>
            <person name="Henrissat B."/>
            <person name="Kuo A."/>
            <person name="Liang C."/>
            <person name="Lipzen A."/>
            <person name="Lutzoni F."/>
            <person name="Magnuson J."/>
            <person name="Mondo S."/>
            <person name="Nolan M."/>
            <person name="Ohm R."/>
            <person name="Pangilinan J."/>
            <person name="Park H.-J."/>
            <person name="Ramirez L."/>
            <person name="Alfaro M."/>
            <person name="Sun H."/>
            <person name="Tritt A."/>
            <person name="Yoshinaga Y."/>
            <person name="Zwiers L.-H."/>
            <person name="Turgeon B."/>
            <person name="Goodwin S."/>
            <person name="Spatafora J."/>
            <person name="Crous P."/>
            <person name="Grigoriev I."/>
        </authorList>
    </citation>
    <scope>NUCLEOTIDE SEQUENCE</scope>
    <source>
        <strain evidence="6">CBS 121167</strain>
    </source>
</reference>
<dbReference type="PANTHER" id="PTHR10237:SF14">
    <property type="entry name" value="MYND-TYPE DOMAIN-CONTAINING PROTEIN"/>
    <property type="match status" value="1"/>
</dbReference>
<dbReference type="Proteomes" id="UP000799438">
    <property type="component" value="Unassembled WGS sequence"/>
</dbReference>
<keyword evidence="7" id="KW-1185">Reference proteome</keyword>